<feature type="signal peptide" evidence="2">
    <location>
        <begin position="1"/>
        <end position="21"/>
    </location>
</feature>
<keyword evidence="4" id="KW-1185">Reference proteome</keyword>
<organism evidence="3 4">
    <name type="scientific">Novosphingobium fluoreni</name>
    <dbReference type="NCBI Taxonomy" id="1391222"/>
    <lineage>
        <taxon>Bacteria</taxon>
        <taxon>Pseudomonadati</taxon>
        <taxon>Pseudomonadota</taxon>
        <taxon>Alphaproteobacteria</taxon>
        <taxon>Sphingomonadales</taxon>
        <taxon>Sphingomonadaceae</taxon>
        <taxon>Novosphingobium</taxon>
    </lineage>
</organism>
<gene>
    <name evidence="3" type="ORF">GGR39_000604</name>
</gene>
<protein>
    <recommendedName>
        <fullName evidence="5">Secreted protein</fullName>
    </recommendedName>
</protein>
<name>A0A7W6BYV9_9SPHN</name>
<keyword evidence="2" id="KW-0732">Signal</keyword>
<feature type="transmembrane region" description="Helical" evidence="1">
    <location>
        <begin position="67"/>
        <end position="87"/>
    </location>
</feature>
<proteinExistence type="predicted"/>
<evidence type="ECO:0000313" key="4">
    <source>
        <dbReference type="Proteomes" id="UP000561459"/>
    </source>
</evidence>
<evidence type="ECO:0000256" key="2">
    <source>
        <dbReference type="SAM" id="SignalP"/>
    </source>
</evidence>
<dbReference type="Proteomes" id="UP000561459">
    <property type="component" value="Unassembled WGS sequence"/>
</dbReference>
<feature type="chain" id="PRO_5031305513" description="Secreted protein" evidence="2">
    <location>
        <begin position="22"/>
        <end position="93"/>
    </location>
</feature>
<evidence type="ECO:0000313" key="3">
    <source>
        <dbReference type="EMBL" id="MBB3938975.1"/>
    </source>
</evidence>
<dbReference type="RefSeq" id="WP_058737407.1">
    <property type="nucleotide sequence ID" value="NZ_JACIDY010000001.1"/>
</dbReference>
<evidence type="ECO:0000256" key="1">
    <source>
        <dbReference type="SAM" id="Phobius"/>
    </source>
</evidence>
<accession>A0A7W6BYV9</accession>
<keyword evidence="1" id="KW-0472">Membrane</keyword>
<reference evidence="3 4" key="1">
    <citation type="submission" date="2020-08" db="EMBL/GenBank/DDBJ databases">
        <title>Genomic Encyclopedia of Type Strains, Phase IV (KMG-IV): sequencing the most valuable type-strain genomes for metagenomic binning, comparative biology and taxonomic classification.</title>
        <authorList>
            <person name="Goeker M."/>
        </authorList>
    </citation>
    <scope>NUCLEOTIDE SEQUENCE [LARGE SCALE GENOMIC DNA]</scope>
    <source>
        <strain evidence="3 4">DSM 27568</strain>
    </source>
</reference>
<keyword evidence="1" id="KW-0812">Transmembrane</keyword>
<dbReference type="AlphaFoldDB" id="A0A7W6BYV9"/>
<sequence length="93" mass="9162">MKKLALGLAIATSLVASTAIAAPKRPDYIAFKAPQAVAGVANPAGQVTQFATPSVAKHDEAFGTLPIWVPLIGLIAVIGLVAAVSGGSNGSPG</sequence>
<evidence type="ECO:0008006" key="5">
    <source>
        <dbReference type="Google" id="ProtNLM"/>
    </source>
</evidence>
<comment type="caution">
    <text evidence="3">The sequence shown here is derived from an EMBL/GenBank/DDBJ whole genome shotgun (WGS) entry which is preliminary data.</text>
</comment>
<keyword evidence="1" id="KW-1133">Transmembrane helix</keyword>
<dbReference type="EMBL" id="JACIDY010000001">
    <property type="protein sequence ID" value="MBB3938975.1"/>
    <property type="molecule type" value="Genomic_DNA"/>
</dbReference>